<dbReference type="EMBL" id="JBHTEK010000001">
    <property type="protein sequence ID" value="MFC7670289.1"/>
    <property type="molecule type" value="Genomic_DNA"/>
</dbReference>
<protein>
    <submittedName>
        <fullName evidence="1">Carboxypeptidase-like regulatory domain-containing protein</fullName>
    </submittedName>
</protein>
<reference evidence="2" key="1">
    <citation type="journal article" date="2019" name="Int. J. Syst. Evol. Microbiol.">
        <title>The Global Catalogue of Microorganisms (GCM) 10K type strain sequencing project: providing services to taxonomists for standard genome sequencing and annotation.</title>
        <authorList>
            <consortium name="The Broad Institute Genomics Platform"/>
            <consortium name="The Broad Institute Genome Sequencing Center for Infectious Disease"/>
            <person name="Wu L."/>
            <person name="Ma J."/>
        </authorList>
    </citation>
    <scope>NUCLEOTIDE SEQUENCE [LARGE SCALE GENOMIC DNA]</scope>
    <source>
        <strain evidence="2">JCM 19635</strain>
    </source>
</reference>
<comment type="caution">
    <text evidence="1">The sequence shown here is derived from an EMBL/GenBank/DDBJ whole genome shotgun (WGS) entry which is preliminary data.</text>
</comment>
<gene>
    <name evidence="1" type="ORF">ACFQT0_25180</name>
</gene>
<evidence type="ECO:0000313" key="2">
    <source>
        <dbReference type="Proteomes" id="UP001596513"/>
    </source>
</evidence>
<keyword evidence="2" id="KW-1185">Reference proteome</keyword>
<proteinExistence type="predicted"/>
<name>A0ABW2UD82_9BACT</name>
<organism evidence="1 2">
    <name type="scientific">Hymenobacter humi</name>
    <dbReference type="NCBI Taxonomy" id="1411620"/>
    <lineage>
        <taxon>Bacteria</taxon>
        <taxon>Pseudomonadati</taxon>
        <taxon>Bacteroidota</taxon>
        <taxon>Cytophagia</taxon>
        <taxon>Cytophagales</taxon>
        <taxon>Hymenobacteraceae</taxon>
        <taxon>Hymenobacter</taxon>
    </lineage>
</organism>
<evidence type="ECO:0000313" key="1">
    <source>
        <dbReference type="EMBL" id="MFC7670289.1"/>
    </source>
</evidence>
<accession>A0ABW2UD82</accession>
<dbReference type="Gene3D" id="2.60.40.1120">
    <property type="entry name" value="Carboxypeptidase-like, regulatory domain"/>
    <property type="match status" value="1"/>
</dbReference>
<dbReference type="RefSeq" id="WP_380205746.1">
    <property type="nucleotide sequence ID" value="NZ_JBHTEK010000001.1"/>
</dbReference>
<dbReference type="Pfam" id="PF13715">
    <property type="entry name" value="CarbopepD_reg_2"/>
    <property type="match status" value="1"/>
</dbReference>
<dbReference type="SUPFAM" id="SSF49464">
    <property type="entry name" value="Carboxypeptidase regulatory domain-like"/>
    <property type="match status" value="1"/>
</dbReference>
<dbReference type="Proteomes" id="UP001596513">
    <property type="component" value="Unassembled WGS sequence"/>
</dbReference>
<sequence length="102" mass="10949">MLLGVGLLAPARAQQVRVSGSVSAADTRQALPGATVQVQRTRRGVVTNTTGDFSVDALPNDTILFRALGYKSQRMTLSNTGLSQLIVRIQLVRDSVHWAKCA</sequence>
<dbReference type="InterPro" id="IPR008969">
    <property type="entry name" value="CarboxyPept-like_regulatory"/>
</dbReference>